<evidence type="ECO:0000256" key="3">
    <source>
        <dbReference type="ARBA" id="ARBA00023125"/>
    </source>
</evidence>
<dbReference type="GO" id="GO:0045892">
    <property type="term" value="P:negative regulation of DNA-templated transcription"/>
    <property type="evidence" value="ECO:0007669"/>
    <property type="project" value="TreeGrafter"/>
</dbReference>
<dbReference type="InterPro" id="IPR036388">
    <property type="entry name" value="WH-like_DNA-bd_sf"/>
</dbReference>
<evidence type="ECO:0000259" key="8">
    <source>
        <dbReference type="PROSITE" id="PS51078"/>
    </source>
</evidence>
<dbReference type="AlphaFoldDB" id="A0A0M9WQ86"/>
<evidence type="ECO:0000259" key="7">
    <source>
        <dbReference type="PROSITE" id="PS51077"/>
    </source>
</evidence>
<dbReference type="InterPro" id="IPR005471">
    <property type="entry name" value="Tscrpt_reg_IclR_N"/>
</dbReference>
<dbReference type="InterPro" id="IPR014757">
    <property type="entry name" value="Tscrpt_reg_IclR_C"/>
</dbReference>
<sequence>MGAAAGERYFLESLDRGLAVLECFDEQHRERTLSEVARAVGITRSTARRILLTLVDRGFLRQEGRRFMLTPRVLRFGFSYLSGLALPQLAEPHLAKLAAELEETVSVTVLDGADALYVARVRSPRIVRIAISVGMRFPAYATSHGRVLLAGLTDEELDRYLETTELRAFTDRTLVDPDRLRAEIRATAERGWALSEDELEVGIRGVAVPIRDRTGRIVAALNSSLQNTAHSGDDVESRVVPRLQDAARLIGADLAISGP</sequence>
<dbReference type="InterPro" id="IPR036390">
    <property type="entry name" value="WH_DNA-bd_sf"/>
</dbReference>
<dbReference type="SUPFAM" id="SSF55781">
    <property type="entry name" value="GAF domain-like"/>
    <property type="match status" value="1"/>
</dbReference>
<dbReference type="PROSITE" id="PS51077">
    <property type="entry name" value="HTH_ICLR"/>
    <property type="match status" value="1"/>
</dbReference>
<dbReference type="GO" id="GO:0003677">
    <property type="term" value="F:DNA binding"/>
    <property type="evidence" value="ECO:0007669"/>
    <property type="project" value="UniProtKB-KW"/>
</dbReference>
<comment type="caution">
    <text evidence="9">The sequence shown here is derived from an EMBL/GenBank/DDBJ whole genome shotgun (WGS) entry which is preliminary data.</text>
</comment>
<gene>
    <name evidence="9" type="ORF">Z051_04390</name>
</gene>
<dbReference type="RefSeq" id="WP_003935907.1">
    <property type="nucleotide sequence ID" value="NZ_AZYO01000005.1"/>
</dbReference>
<dbReference type="EMBL" id="AZYO01000005">
    <property type="protein sequence ID" value="KOS57511.1"/>
    <property type="molecule type" value="Genomic_DNA"/>
</dbReference>
<evidence type="ECO:0000256" key="1">
    <source>
        <dbReference type="ARBA" id="ARBA00022798"/>
    </source>
</evidence>
<dbReference type="Pfam" id="PF09339">
    <property type="entry name" value="HTH_IclR"/>
    <property type="match status" value="1"/>
</dbReference>
<dbReference type="SUPFAM" id="SSF46785">
    <property type="entry name" value="Winged helix' DNA-binding domain"/>
    <property type="match status" value="1"/>
</dbReference>
<dbReference type="FunFam" id="1.10.10.10:FF:000056">
    <property type="entry name" value="IclR family transcriptional regulator"/>
    <property type="match status" value="1"/>
</dbReference>
<dbReference type="Proteomes" id="UP000037712">
    <property type="component" value="Unassembled WGS sequence"/>
</dbReference>
<evidence type="ECO:0000313" key="10">
    <source>
        <dbReference type="Proteomes" id="UP000037712"/>
    </source>
</evidence>
<dbReference type="InterPro" id="IPR029016">
    <property type="entry name" value="GAF-like_dom_sf"/>
</dbReference>
<keyword evidence="4" id="KW-0804">Transcription</keyword>
<dbReference type="NCBIfam" id="TIGR02431">
    <property type="entry name" value="pcaR_pcaU"/>
    <property type="match status" value="1"/>
</dbReference>
<dbReference type="InterPro" id="IPR012794">
    <property type="entry name" value="PcaR_PcaU"/>
</dbReference>
<name>A0A0M9WQ86_RHORH</name>
<reference evidence="9 10" key="1">
    <citation type="journal article" date="2015" name="Genome Announc.">
        <title>Draft Genome Sequence of Rhodococcus rhodochrous Strain KG-21, a Soil Isolate from Oil Fields of Krishna-Godavari Basin, India.</title>
        <authorList>
            <person name="Dawar C."/>
            <person name="Aggarwal R.K."/>
        </authorList>
    </citation>
    <scope>NUCLEOTIDE SEQUENCE [LARGE SCALE GENOMIC DNA]</scope>
    <source>
        <strain evidence="9 10">KG-21</strain>
    </source>
</reference>
<dbReference type="Pfam" id="PF01614">
    <property type="entry name" value="IclR_C"/>
    <property type="match status" value="1"/>
</dbReference>
<accession>A0A0M9WQ86</accession>
<keyword evidence="3" id="KW-0238">DNA-binding</keyword>
<dbReference type="InterPro" id="IPR050707">
    <property type="entry name" value="HTH_MetabolicPath_Reg"/>
</dbReference>
<feature type="domain" description="IclR-ED" evidence="8">
    <location>
        <begin position="72"/>
        <end position="256"/>
    </location>
</feature>
<dbReference type="PANTHER" id="PTHR30136:SF34">
    <property type="entry name" value="TRANSCRIPTIONAL REGULATOR"/>
    <property type="match status" value="1"/>
</dbReference>
<evidence type="ECO:0000256" key="5">
    <source>
        <dbReference type="ARBA" id="ARBA00058938"/>
    </source>
</evidence>
<dbReference type="GO" id="GO:0003700">
    <property type="term" value="F:DNA-binding transcription factor activity"/>
    <property type="evidence" value="ECO:0007669"/>
    <property type="project" value="TreeGrafter"/>
</dbReference>
<dbReference type="PROSITE" id="PS51078">
    <property type="entry name" value="ICLR_ED"/>
    <property type="match status" value="1"/>
</dbReference>
<evidence type="ECO:0000256" key="4">
    <source>
        <dbReference type="ARBA" id="ARBA00023163"/>
    </source>
</evidence>
<dbReference type="SMART" id="SM00346">
    <property type="entry name" value="HTH_ICLR"/>
    <property type="match status" value="1"/>
</dbReference>
<dbReference type="PANTHER" id="PTHR30136">
    <property type="entry name" value="HELIX-TURN-HELIX TRANSCRIPTIONAL REGULATOR, ICLR FAMILY"/>
    <property type="match status" value="1"/>
</dbReference>
<dbReference type="PATRIC" id="fig|1441923.3.peg.981"/>
<dbReference type="GO" id="GO:0006071">
    <property type="term" value="P:glycerol metabolic process"/>
    <property type="evidence" value="ECO:0007669"/>
    <property type="project" value="UniProtKB-KW"/>
</dbReference>
<comment type="function">
    <text evidence="5">May be an activator protein for the gylABX operon.</text>
</comment>
<dbReference type="GO" id="GO:0045893">
    <property type="term" value="P:positive regulation of DNA-templated transcription"/>
    <property type="evidence" value="ECO:0007669"/>
    <property type="project" value="InterPro"/>
</dbReference>
<protein>
    <recommendedName>
        <fullName evidence="6">Glycerol operon regulatory protein</fullName>
    </recommendedName>
</protein>
<feature type="domain" description="HTH iclR-type" evidence="7">
    <location>
        <begin position="11"/>
        <end position="71"/>
    </location>
</feature>
<dbReference type="Gene3D" id="1.10.10.10">
    <property type="entry name" value="Winged helix-like DNA-binding domain superfamily/Winged helix DNA-binding domain"/>
    <property type="match status" value="1"/>
</dbReference>
<evidence type="ECO:0000313" key="9">
    <source>
        <dbReference type="EMBL" id="KOS57511.1"/>
    </source>
</evidence>
<evidence type="ECO:0000256" key="2">
    <source>
        <dbReference type="ARBA" id="ARBA00023015"/>
    </source>
</evidence>
<dbReference type="GO" id="GO:0046278">
    <property type="term" value="P:3,4-dihydroxybenzoate metabolic process"/>
    <property type="evidence" value="ECO:0007669"/>
    <property type="project" value="InterPro"/>
</dbReference>
<reference evidence="10" key="2">
    <citation type="submission" date="2015-01" db="EMBL/GenBank/DDBJ databases">
        <title>Draft genome sequence of potential hydrocarbon metabolising strain of Rhodococcus rhodochrous.</title>
        <authorList>
            <person name="Aggarwal R.K."/>
            <person name="Dawar C."/>
        </authorList>
    </citation>
    <scope>NUCLEOTIDE SEQUENCE [LARGE SCALE GENOMIC DNA]</scope>
    <source>
        <strain evidence="10">KG-21</strain>
    </source>
</reference>
<proteinExistence type="predicted"/>
<dbReference type="Gene3D" id="3.30.450.40">
    <property type="match status" value="1"/>
</dbReference>
<evidence type="ECO:0000256" key="6">
    <source>
        <dbReference type="ARBA" id="ARBA00070406"/>
    </source>
</evidence>
<keyword evidence="2" id="KW-0805">Transcription regulation</keyword>
<organism evidence="9 10">
    <name type="scientific">Rhodococcus rhodochrous KG-21</name>
    <dbReference type="NCBI Taxonomy" id="1441923"/>
    <lineage>
        <taxon>Bacteria</taxon>
        <taxon>Bacillati</taxon>
        <taxon>Actinomycetota</taxon>
        <taxon>Actinomycetes</taxon>
        <taxon>Mycobacteriales</taxon>
        <taxon>Nocardiaceae</taxon>
        <taxon>Rhodococcus</taxon>
    </lineage>
</organism>
<keyword evidence="1" id="KW-0319">Glycerol metabolism</keyword>